<keyword evidence="7 22" id="KW-0963">Cytoplasm</keyword>
<evidence type="ECO:0000256" key="6">
    <source>
        <dbReference type="ARBA" id="ARBA00012216"/>
    </source>
</evidence>
<comment type="subcellular location">
    <subcellularLocation>
        <location evidence="3 22">Cytoplasm</location>
    </subcellularLocation>
</comment>
<evidence type="ECO:0000256" key="13">
    <source>
        <dbReference type="ARBA" id="ARBA00022960"/>
    </source>
</evidence>
<dbReference type="PROSITE" id="PS00843">
    <property type="entry name" value="DALA_DALA_LIGASE_1"/>
    <property type="match status" value="1"/>
</dbReference>
<evidence type="ECO:0000256" key="20">
    <source>
        <dbReference type="ARBA" id="ARBA00076288"/>
    </source>
</evidence>
<evidence type="ECO:0000256" key="4">
    <source>
        <dbReference type="ARBA" id="ARBA00004752"/>
    </source>
</evidence>
<keyword evidence="15 25" id="KW-0464">Manganese</keyword>
<dbReference type="InterPro" id="IPR011095">
    <property type="entry name" value="Dala_Dala_lig_C"/>
</dbReference>
<evidence type="ECO:0000256" key="1">
    <source>
        <dbReference type="ARBA" id="ARBA00001936"/>
    </source>
</evidence>
<evidence type="ECO:0000256" key="9">
    <source>
        <dbReference type="ARBA" id="ARBA00022723"/>
    </source>
</evidence>
<dbReference type="PANTHER" id="PTHR23132">
    <property type="entry name" value="D-ALANINE--D-ALANINE LIGASE"/>
    <property type="match status" value="1"/>
</dbReference>
<keyword evidence="12 25" id="KW-0460">Magnesium</keyword>
<dbReference type="EC" id="6.3.2.4" evidence="6 22"/>
<feature type="binding site" evidence="24">
    <location>
        <position position="124"/>
    </location>
    <ligand>
        <name>ATP</name>
        <dbReference type="ChEBI" id="CHEBI:30616"/>
    </ligand>
</feature>
<dbReference type="NCBIfam" id="NF002378">
    <property type="entry name" value="PRK01372.1"/>
    <property type="match status" value="1"/>
</dbReference>
<dbReference type="PANTHER" id="PTHR23132:SF25">
    <property type="entry name" value="D-ALANINE--D-ALANINE LIGASE A"/>
    <property type="match status" value="1"/>
</dbReference>
<dbReference type="RefSeq" id="WP_091897979.1">
    <property type="nucleotide sequence ID" value="NZ_FOSJ01000030.1"/>
</dbReference>
<keyword evidence="16 22" id="KW-0961">Cell wall biogenesis/degradation</keyword>
<dbReference type="NCBIfam" id="NF002528">
    <property type="entry name" value="PRK01966.1-4"/>
    <property type="match status" value="1"/>
</dbReference>
<dbReference type="AlphaFoldDB" id="A0A1I3Z7X0"/>
<dbReference type="PROSITE" id="PS00844">
    <property type="entry name" value="DALA_DALA_LIGASE_2"/>
    <property type="match status" value="1"/>
</dbReference>
<dbReference type="FunFam" id="3.30.470.20:FF:000008">
    <property type="entry name" value="D-alanine--D-alanine ligase"/>
    <property type="match status" value="1"/>
</dbReference>
<keyword evidence="11 26" id="KW-0067">ATP-binding</keyword>
<dbReference type="EMBL" id="FOSJ01000030">
    <property type="protein sequence ID" value="SFK40155.1"/>
    <property type="molecule type" value="Genomic_DNA"/>
</dbReference>
<comment type="pathway">
    <text evidence="18">Glycan biosynthesis.</text>
</comment>
<feature type="binding site" evidence="25">
    <location>
        <position position="302"/>
    </location>
    <ligand>
        <name>Mg(2+)</name>
        <dbReference type="ChEBI" id="CHEBI:18420"/>
        <label>2</label>
    </ligand>
</feature>
<evidence type="ECO:0000256" key="17">
    <source>
        <dbReference type="ARBA" id="ARBA00047614"/>
    </source>
</evidence>
<dbReference type="InterPro" id="IPR005905">
    <property type="entry name" value="D_ala_D_ala"/>
</dbReference>
<comment type="pathway">
    <text evidence="4 22">Cell wall biogenesis; peptidoglycan biosynthesis.</text>
</comment>
<dbReference type="PIRSF" id="PIRSF039102">
    <property type="entry name" value="Ddl/VanB"/>
    <property type="match status" value="1"/>
</dbReference>
<feature type="active site" evidence="23">
    <location>
        <position position="311"/>
    </location>
</feature>
<evidence type="ECO:0000256" key="3">
    <source>
        <dbReference type="ARBA" id="ARBA00004496"/>
    </source>
</evidence>
<name>A0A1I3Z7X0_9LACT</name>
<accession>A0A1I3Z7X0</accession>
<dbReference type="InterPro" id="IPR000291">
    <property type="entry name" value="D-Ala_lig_Van_CS"/>
</dbReference>
<evidence type="ECO:0000256" key="23">
    <source>
        <dbReference type="PIRSR" id="PIRSR039102-1"/>
    </source>
</evidence>
<keyword evidence="9 25" id="KW-0479">Metal-binding</keyword>
<comment type="cofactor">
    <cofactor evidence="1">
        <name>Mn(2+)</name>
        <dbReference type="ChEBI" id="CHEBI:29035"/>
    </cofactor>
</comment>
<evidence type="ECO:0000256" key="22">
    <source>
        <dbReference type="HAMAP-Rule" id="MF_00047"/>
    </source>
</evidence>
<protein>
    <recommendedName>
        <fullName evidence="19 22">D-alanine--D-alanine ligase</fullName>
        <ecNumber evidence="6 22">6.3.2.4</ecNumber>
    </recommendedName>
    <alternativeName>
        <fullName evidence="21 22">D-Ala-D-Ala ligase</fullName>
    </alternativeName>
    <alternativeName>
        <fullName evidence="20 22">D-alanylalanine synthetase</fullName>
    </alternativeName>
</protein>
<dbReference type="HAMAP" id="MF_00047">
    <property type="entry name" value="Dala_Dala_lig"/>
    <property type="match status" value="1"/>
</dbReference>
<dbReference type="Gene3D" id="3.30.470.20">
    <property type="entry name" value="ATP-grasp fold, B domain"/>
    <property type="match status" value="1"/>
</dbReference>
<evidence type="ECO:0000256" key="10">
    <source>
        <dbReference type="ARBA" id="ARBA00022741"/>
    </source>
</evidence>
<dbReference type="GO" id="GO:0005829">
    <property type="term" value="C:cytosol"/>
    <property type="evidence" value="ECO:0007669"/>
    <property type="project" value="TreeGrafter"/>
</dbReference>
<keyword evidence="13 22" id="KW-0133">Cell shape</keyword>
<dbReference type="PROSITE" id="PS50975">
    <property type="entry name" value="ATP_GRASP"/>
    <property type="match status" value="1"/>
</dbReference>
<dbReference type="GO" id="GO:0005524">
    <property type="term" value="F:ATP binding"/>
    <property type="evidence" value="ECO:0007669"/>
    <property type="project" value="UniProtKB-UniRule"/>
</dbReference>
<dbReference type="GO" id="GO:0009252">
    <property type="term" value="P:peptidoglycan biosynthetic process"/>
    <property type="evidence" value="ECO:0007669"/>
    <property type="project" value="UniProtKB-UniRule"/>
</dbReference>
<evidence type="ECO:0000256" key="8">
    <source>
        <dbReference type="ARBA" id="ARBA00022598"/>
    </source>
</evidence>
<keyword evidence="14 22" id="KW-0573">Peptidoglycan synthesis</keyword>
<evidence type="ECO:0000256" key="12">
    <source>
        <dbReference type="ARBA" id="ARBA00022842"/>
    </source>
</evidence>
<comment type="cofactor">
    <cofactor evidence="25">
        <name>Mg(2+)</name>
        <dbReference type="ChEBI" id="CHEBI:18420"/>
    </cofactor>
    <cofactor evidence="25">
        <name>Mn(2+)</name>
        <dbReference type="ChEBI" id="CHEBI:29035"/>
    </cofactor>
    <text evidence="25">Binds 2 magnesium or manganese ions per subunit.</text>
</comment>
<keyword evidence="8 22" id="KW-0436">Ligase</keyword>
<dbReference type="Pfam" id="PF07478">
    <property type="entry name" value="Dala_Dala_lig_C"/>
    <property type="match status" value="1"/>
</dbReference>
<dbReference type="NCBIfam" id="TIGR01205">
    <property type="entry name" value="D_ala_D_alaTIGR"/>
    <property type="match status" value="1"/>
</dbReference>
<comment type="catalytic activity">
    <reaction evidence="17 22">
        <text>2 D-alanine + ATP = D-alanyl-D-alanine + ADP + phosphate + H(+)</text>
        <dbReference type="Rhea" id="RHEA:11224"/>
        <dbReference type="ChEBI" id="CHEBI:15378"/>
        <dbReference type="ChEBI" id="CHEBI:30616"/>
        <dbReference type="ChEBI" id="CHEBI:43474"/>
        <dbReference type="ChEBI" id="CHEBI:57416"/>
        <dbReference type="ChEBI" id="CHEBI:57822"/>
        <dbReference type="ChEBI" id="CHEBI:456216"/>
        <dbReference type="EC" id="6.3.2.4"/>
    </reaction>
</comment>
<feature type="binding site" evidence="25">
    <location>
        <position position="287"/>
    </location>
    <ligand>
        <name>Mg(2+)</name>
        <dbReference type="ChEBI" id="CHEBI:18420"/>
        <label>1</label>
    </ligand>
</feature>
<dbReference type="STRING" id="258723.GCA_900169305_01410"/>
<feature type="active site" evidence="23">
    <location>
        <position position="13"/>
    </location>
</feature>
<feature type="binding site" evidence="24">
    <location>
        <begin position="299"/>
        <end position="300"/>
    </location>
    <ligand>
        <name>ATP</name>
        <dbReference type="ChEBI" id="CHEBI:30616"/>
    </ligand>
</feature>
<feature type="domain" description="ATP-grasp" evidence="27">
    <location>
        <begin position="128"/>
        <end position="333"/>
    </location>
</feature>
<feature type="binding site" evidence="24">
    <location>
        <begin position="177"/>
        <end position="178"/>
    </location>
    <ligand>
        <name>ATP</name>
        <dbReference type="ChEBI" id="CHEBI:30616"/>
    </ligand>
</feature>
<dbReference type="SUPFAM" id="SSF56059">
    <property type="entry name" value="Glutathione synthetase ATP-binding domain-like"/>
    <property type="match status" value="1"/>
</dbReference>
<dbReference type="InterPro" id="IPR016185">
    <property type="entry name" value="PreATP-grasp_dom_sf"/>
</dbReference>
<dbReference type="GO" id="GO:0046872">
    <property type="term" value="F:metal ion binding"/>
    <property type="evidence" value="ECO:0007669"/>
    <property type="project" value="UniProtKB-KW"/>
</dbReference>
<dbReference type="NCBIfam" id="NF002526">
    <property type="entry name" value="PRK01966.1-2"/>
    <property type="match status" value="1"/>
</dbReference>
<evidence type="ECO:0000256" key="24">
    <source>
        <dbReference type="PIRSR" id="PIRSR039102-2"/>
    </source>
</evidence>
<evidence type="ECO:0000256" key="15">
    <source>
        <dbReference type="ARBA" id="ARBA00023211"/>
    </source>
</evidence>
<organism evidence="28 29">
    <name type="scientific">Marinilactibacillus piezotolerans</name>
    <dbReference type="NCBI Taxonomy" id="258723"/>
    <lineage>
        <taxon>Bacteria</taxon>
        <taxon>Bacillati</taxon>
        <taxon>Bacillota</taxon>
        <taxon>Bacilli</taxon>
        <taxon>Lactobacillales</taxon>
        <taxon>Carnobacteriaceae</taxon>
        <taxon>Marinilactibacillus</taxon>
    </lineage>
</organism>
<keyword evidence="29" id="KW-1185">Reference proteome</keyword>
<dbReference type="Pfam" id="PF01820">
    <property type="entry name" value="Dala_Dala_lig_N"/>
    <property type="match status" value="1"/>
</dbReference>
<feature type="binding site" evidence="25">
    <location>
        <position position="300"/>
    </location>
    <ligand>
        <name>Mg(2+)</name>
        <dbReference type="ChEBI" id="CHEBI:18420"/>
        <label>1</label>
    </ligand>
</feature>
<evidence type="ECO:0000256" key="16">
    <source>
        <dbReference type="ARBA" id="ARBA00023316"/>
    </source>
</evidence>
<comment type="function">
    <text evidence="2 22">Cell wall formation.</text>
</comment>
<evidence type="ECO:0000256" key="18">
    <source>
        <dbReference type="ARBA" id="ARBA00060592"/>
    </source>
</evidence>
<sequence>MNIFLVYGGKSAEHDVSILSAYSILKEIYYNYYTVTPVYISREGKWLKGAEITDPSQINSSQDLILDEIGEDIHFSDIPKENTIVFPVLHGPNGEDGTVQGLLEVLEIPYVGAGVLASATGMDKIISKVLFKEAGLPIVPYYQVKGTDWNANQELVINEAESILSYPMFVKPSNMGSSVGISEAKNREELVDAVVKAFEYDRRVLIEQGVQAREIEVAVLGNEDINTSVPGELVKKQQFYDYESKYISNEVVPQIPAKLSEEITKTLREYAARAFMAIDGNGLTRVDFFLTADEEIYINEVNTFPGFTNYSMYPRLWEKTGLAYGDLIEEMIQLGLRRFKARQNQSLKDR</sequence>
<reference evidence="29" key="1">
    <citation type="submission" date="2016-10" db="EMBL/GenBank/DDBJ databases">
        <authorList>
            <person name="Varghese N."/>
            <person name="Submissions S."/>
        </authorList>
    </citation>
    <scope>NUCLEOTIDE SEQUENCE [LARGE SCALE GENOMIC DNA]</scope>
    <source>
        <strain evidence="29">DSM 16108</strain>
    </source>
</reference>
<evidence type="ECO:0000256" key="2">
    <source>
        <dbReference type="ARBA" id="ARBA00003921"/>
    </source>
</evidence>
<evidence type="ECO:0000256" key="25">
    <source>
        <dbReference type="PIRSR" id="PIRSR039102-3"/>
    </source>
</evidence>
<dbReference type="FunFam" id="3.30.1490.20:FF:000007">
    <property type="entry name" value="D-alanine--D-alanine ligase"/>
    <property type="match status" value="1"/>
</dbReference>
<dbReference type="Proteomes" id="UP000199589">
    <property type="component" value="Unassembled WGS sequence"/>
</dbReference>
<dbReference type="InterPro" id="IPR013815">
    <property type="entry name" value="ATP_grasp_subdomain_1"/>
</dbReference>
<dbReference type="InterPro" id="IPR011761">
    <property type="entry name" value="ATP-grasp"/>
</dbReference>
<feature type="active site" evidence="23">
    <location>
        <position position="177"/>
    </location>
</feature>
<keyword evidence="10 24" id="KW-0547">Nucleotide-binding</keyword>
<dbReference type="GO" id="GO:0071555">
    <property type="term" value="P:cell wall organization"/>
    <property type="evidence" value="ECO:0007669"/>
    <property type="project" value="UniProtKB-KW"/>
</dbReference>
<comment type="similarity">
    <text evidence="5 22">Belongs to the D-alanine--D-alanine ligase family.</text>
</comment>
<dbReference type="UniPathway" id="UPA00219"/>
<feature type="binding site" evidence="25">
    <location>
        <position position="300"/>
    </location>
    <ligand>
        <name>Mg(2+)</name>
        <dbReference type="ChEBI" id="CHEBI:18420"/>
        <label>2</label>
    </ligand>
</feature>
<gene>
    <name evidence="22" type="primary">ddl</name>
    <name evidence="28" type="ORF">SAMN04488569_103021</name>
</gene>
<evidence type="ECO:0000256" key="11">
    <source>
        <dbReference type="ARBA" id="ARBA00022840"/>
    </source>
</evidence>
<dbReference type="SUPFAM" id="SSF52440">
    <property type="entry name" value="PreATP-grasp domain"/>
    <property type="match status" value="1"/>
</dbReference>
<evidence type="ECO:0000256" key="7">
    <source>
        <dbReference type="ARBA" id="ARBA00022490"/>
    </source>
</evidence>
<feature type="binding site" evidence="24">
    <location>
        <begin position="207"/>
        <end position="214"/>
    </location>
    <ligand>
        <name>ATP</name>
        <dbReference type="ChEBI" id="CHEBI:30616"/>
    </ligand>
</feature>
<evidence type="ECO:0000259" key="27">
    <source>
        <dbReference type="PROSITE" id="PS50975"/>
    </source>
</evidence>
<dbReference type="GO" id="GO:0008716">
    <property type="term" value="F:D-alanine-D-alanine ligase activity"/>
    <property type="evidence" value="ECO:0007669"/>
    <property type="project" value="UniProtKB-UniRule"/>
</dbReference>
<evidence type="ECO:0000313" key="28">
    <source>
        <dbReference type="EMBL" id="SFK40155.1"/>
    </source>
</evidence>
<feature type="binding site" evidence="24">
    <location>
        <begin position="169"/>
        <end position="171"/>
    </location>
    <ligand>
        <name>ATP</name>
        <dbReference type="ChEBI" id="CHEBI:30616"/>
    </ligand>
</feature>
<evidence type="ECO:0000256" key="19">
    <source>
        <dbReference type="ARBA" id="ARBA00068427"/>
    </source>
</evidence>
<dbReference type="Gene3D" id="3.40.50.20">
    <property type="match status" value="1"/>
</dbReference>
<evidence type="ECO:0000313" key="29">
    <source>
        <dbReference type="Proteomes" id="UP000199589"/>
    </source>
</evidence>
<dbReference type="InterPro" id="IPR011127">
    <property type="entry name" value="Dala_Dala_lig_N"/>
</dbReference>
<dbReference type="GO" id="GO:0008360">
    <property type="term" value="P:regulation of cell shape"/>
    <property type="evidence" value="ECO:0007669"/>
    <property type="project" value="UniProtKB-KW"/>
</dbReference>
<dbReference type="Gene3D" id="3.30.1490.20">
    <property type="entry name" value="ATP-grasp fold, A domain"/>
    <property type="match status" value="1"/>
</dbReference>
<evidence type="ECO:0000256" key="26">
    <source>
        <dbReference type="PROSITE-ProRule" id="PRU00409"/>
    </source>
</evidence>
<evidence type="ECO:0000256" key="21">
    <source>
        <dbReference type="ARBA" id="ARBA00077154"/>
    </source>
</evidence>
<proteinExistence type="inferred from homology"/>
<evidence type="ECO:0000256" key="14">
    <source>
        <dbReference type="ARBA" id="ARBA00022984"/>
    </source>
</evidence>
<dbReference type="OrthoDB" id="9813261at2"/>
<evidence type="ECO:0000256" key="5">
    <source>
        <dbReference type="ARBA" id="ARBA00010871"/>
    </source>
</evidence>